<evidence type="ECO:0000313" key="1">
    <source>
        <dbReference type="EMBL" id="KAJ9644096.1"/>
    </source>
</evidence>
<organism evidence="1 2">
    <name type="scientific">Coniosporium tulheliwenetii</name>
    <dbReference type="NCBI Taxonomy" id="3383036"/>
    <lineage>
        <taxon>Eukaryota</taxon>
        <taxon>Fungi</taxon>
        <taxon>Dikarya</taxon>
        <taxon>Ascomycota</taxon>
        <taxon>Pezizomycotina</taxon>
        <taxon>Dothideomycetes</taxon>
        <taxon>Dothideomycetes incertae sedis</taxon>
        <taxon>Coniosporium</taxon>
    </lineage>
</organism>
<evidence type="ECO:0000313" key="2">
    <source>
        <dbReference type="Proteomes" id="UP001172680"/>
    </source>
</evidence>
<accession>A0ACC2Z8I8</accession>
<name>A0ACC2Z8I8_9PEZI</name>
<protein>
    <submittedName>
        <fullName evidence="1">Uncharacterized protein</fullName>
    </submittedName>
</protein>
<reference evidence="1" key="1">
    <citation type="submission" date="2022-10" db="EMBL/GenBank/DDBJ databases">
        <title>Culturing micro-colonial fungi from biological soil crusts in the Mojave desert and describing Neophaeococcomyces mojavensis, and introducing the new genera and species Taxawa tesnikishii.</title>
        <authorList>
            <person name="Kurbessoian T."/>
            <person name="Stajich J.E."/>
        </authorList>
    </citation>
    <scope>NUCLEOTIDE SEQUENCE</scope>
    <source>
        <strain evidence="1">JES_115</strain>
    </source>
</reference>
<keyword evidence="2" id="KW-1185">Reference proteome</keyword>
<proteinExistence type="predicted"/>
<dbReference type="EMBL" id="JAPDRP010000010">
    <property type="protein sequence ID" value="KAJ9644096.1"/>
    <property type="molecule type" value="Genomic_DNA"/>
</dbReference>
<dbReference type="Proteomes" id="UP001172680">
    <property type="component" value="Unassembled WGS sequence"/>
</dbReference>
<sequence>MHAIIAVLRFTNDPEYSDLTVRCGREVFYVHKYIVCNDLEYFKKACSGKFKEGLTNVIELYDDEPSAIKLMLEWIYSGDLPYYEEYNHPPNFHSTTLDRFRLYAATYVAADKYGAEALKAEIERRFRYCCYHTISPQELVNVAHLVYSSVSDQQLHSIVAVACVTRLTELLTYDGDGSSLKALLEEFEELWKDLAQAHSPPGEPESHQRHDERGAPELNQSWDWSQQEPGSGPAT</sequence>
<gene>
    <name evidence="1" type="ORF">H2199_003964</name>
</gene>
<comment type="caution">
    <text evidence="1">The sequence shown here is derived from an EMBL/GenBank/DDBJ whole genome shotgun (WGS) entry which is preliminary data.</text>
</comment>